<reference evidence="2 3" key="1">
    <citation type="submission" date="2024-04" db="EMBL/GenBank/DDBJ databases">
        <title>Novel genus in family Flammeovirgaceae.</title>
        <authorList>
            <person name="Nguyen T.H."/>
            <person name="Vuong T.Q."/>
            <person name="Le H."/>
            <person name="Kim S.-G."/>
        </authorList>
    </citation>
    <scope>NUCLEOTIDE SEQUENCE [LARGE SCALE GENOMIC DNA]</scope>
    <source>
        <strain evidence="2 3">JCM 23209</strain>
    </source>
</reference>
<evidence type="ECO:0000256" key="1">
    <source>
        <dbReference type="SAM" id="SignalP"/>
    </source>
</evidence>
<accession>A0AAW9S3R4</accession>
<dbReference type="Proteomes" id="UP001403385">
    <property type="component" value="Unassembled WGS sequence"/>
</dbReference>
<feature type="chain" id="PRO_5043802068" description="DUF4468 domain-containing protein" evidence="1">
    <location>
        <begin position="22"/>
        <end position="192"/>
    </location>
</feature>
<keyword evidence="3" id="KW-1185">Reference proteome</keyword>
<organism evidence="2 3">
    <name type="scientific">Rapidithrix thailandica</name>
    <dbReference type="NCBI Taxonomy" id="413964"/>
    <lineage>
        <taxon>Bacteria</taxon>
        <taxon>Pseudomonadati</taxon>
        <taxon>Bacteroidota</taxon>
        <taxon>Cytophagia</taxon>
        <taxon>Cytophagales</taxon>
        <taxon>Flammeovirgaceae</taxon>
        <taxon>Rapidithrix</taxon>
    </lineage>
</organism>
<dbReference type="AlphaFoldDB" id="A0AAW9S3R4"/>
<dbReference type="EMBL" id="JBDKWZ010000002">
    <property type="protein sequence ID" value="MEN7547024.1"/>
    <property type="molecule type" value="Genomic_DNA"/>
</dbReference>
<dbReference type="RefSeq" id="WP_346819812.1">
    <property type="nucleotide sequence ID" value="NZ_JBDKWZ010000002.1"/>
</dbReference>
<proteinExistence type="predicted"/>
<evidence type="ECO:0000313" key="3">
    <source>
        <dbReference type="Proteomes" id="UP001403385"/>
    </source>
</evidence>
<evidence type="ECO:0008006" key="4">
    <source>
        <dbReference type="Google" id="ProtNLM"/>
    </source>
</evidence>
<feature type="signal peptide" evidence="1">
    <location>
        <begin position="1"/>
        <end position="21"/>
    </location>
</feature>
<comment type="caution">
    <text evidence="2">The sequence shown here is derived from an EMBL/GenBank/DDBJ whole genome shotgun (WGS) entry which is preliminary data.</text>
</comment>
<protein>
    <recommendedName>
        <fullName evidence="4">DUF4468 domain-containing protein</fullName>
    </recommendedName>
</protein>
<sequence>MKFLVTPMLLVSLLFTSSGQAQVRLVTLEPEQVSLNDRDFYIKEVIDARDDKHSIGVAKVGVFNNKVTVDLQHGVEKALKQFLDSSLPKEKGQIGLILKVGKLSISDKSSFTNSSGRVDVTLDFYITNESSIAKVYTAKVVYKTKALNVMKQIPESVKTALLKGVKEFDQSKWQDVPPVFEDRDVLDVYRQR</sequence>
<evidence type="ECO:0000313" key="2">
    <source>
        <dbReference type="EMBL" id="MEN7547024.1"/>
    </source>
</evidence>
<name>A0AAW9S3R4_9BACT</name>
<keyword evidence="1" id="KW-0732">Signal</keyword>
<gene>
    <name evidence="2" type="ORF">AAG747_03850</name>
</gene>